<dbReference type="InterPro" id="IPR051311">
    <property type="entry name" value="DedA_domain"/>
</dbReference>
<feature type="transmembrane region" description="Helical" evidence="1">
    <location>
        <begin position="87"/>
        <end position="109"/>
    </location>
</feature>
<keyword evidence="3" id="KW-1185">Reference proteome</keyword>
<evidence type="ECO:0000313" key="2">
    <source>
        <dbReference type="EMBL" id="QLI82081.1"/>
    </source>
</evidence>
<sequence length="135" mass="14912">METFVWLAGLWVSALSSATLLPGNSEVVFAAALHFQPQLWPMAWLTVSIGNIMGGMITVWMGRALSTAPQLTRLQRYLTWAQRLGPASLLFSWVPVLGDALCALAGWLRWPQASVLLYLSLGKIARYGVIVWLLI</sequence>
<protein>
    <submittedName>
        <fullName evidence="2">DedA family protein</fullName>
    </submittedName>
</protein>
<keyword evidence="1" id="KW-0812">Transmembrane</keyword>
<dbReference type="PANTHER" id="PTHR42709:SF4">
    <property type="entry name" value="INNER MEMBRANE PROTEIN YQAA"/>
    <property type="match status" value="1"/>
</dbReference>
<reference evidence="2 3" key="1">
    <citation type="journal article" date="2016" name="Int. J. Syst. Evol. Microbiol.">
        <title>Chitinibacter fontanus sp. nov., isolated from a spring.</title>
        <authorList>
            <person name="Sheu S.Y."/>
            <person name="Li Y.S."/>
            <person name="Young C.C."/>
            <person name="Chen W.M."/>
        </authorList>
    </citation>
    <scope>NUCLEOTIDE SEQUENCE [LARGE SCALE GENOMIC DNA]</scope>
    <source>
        <strain evidence="2 3">STM-7</strain>
    </source>
</reference>
<proteinExistence type="predicted"/>
<gene>
    <name evidence="2" type="ORF">HZU75_11395</name>
</gene>
<keyword evidence="1" id="KW-0472">Membrane</keyword>
<dbReference type="EMBL" id="CP058952">
    <property type="protein sequence ID" value="QLI82081.1"/>
    <property type="molecule type" value="Genomic_DNA"/>
</dbReference>
<organism evidence="2 3">
    <name type="scientific">Chitinibacter fontanus</name>
    <dbReference type="NCBI Taxonomy" id="1737446"/>
    <lineage>
        <taxon>Bacteria</taxon>
        <taxon>Pseudomonadati</taxon>
        <taxon>Pseudomonadota</taxon>
        <taxon>Betaproteobacteria</taxon>
        <taxon>Neisseriales</taxon>
        <taxon>Chitinibacteraceae</taxon>
        <taxon>Chitinibacter</taxon>
    </lineage>
</organism>
<accession>A0A7D5Z4N6</accession>
<dbReference type="KEGG" id="cfon:HZU75_11395"/>
<name>A0A7D5Z4N6_9NEIS</name>
<evidence type="ECO:0000313" key="3">
    <source>
        <dbReference type="Proteomes" id="UP000510822"/>
    </source>
</evidence>
<evidence type="ECO:0000256" key="1">
    <source>
        <dbReference type="SAM" id="Phobius"/>
    </source>
</evidence>
<feature type="transmembrane region" description="Helical" evidence="1">
    <location>
        <begin position="42"/>
        <end position="66"/>
    </location>
</feature>
<dbReference type="AlphaFoldDB" id="A0A7D5Z4N6"/>
<dbReference type="Proteomes" id="UP000510822">
    <property type="component" value="Chromosome"/>
</dbReference>
<keyword evidence="1" id="KW-1133">Transmembrane helix</keyword>
<dbReference type="RefSeq" id="WP_180306168.1">
    <property type="nucleotide sequence ID" value="NZ_CP058952.1"/>
</dbReference>
<dbReference type="PANTHER" id="PTHR42709">
    <property type="entry name" value="ALKALINE PHOSPHATASE LIKE PROTEIN"/>
    <property type="match status" value="1"/>
</dbReference>
<feature type="transmembrane region" description="Helical" evidence="1">
    <location>
        <begin position="115"/>
        <end position="134"/>
    </location>
</feature>